<gene>
    <name evidence="2" type="ORF">CLV40_115157</name>
</gene>
<evidence type="ECO:0000256" key="1">
    <source>
        <dbReference type="SAM" id="MobiDB-lite"/>
    </source>
</evidence>
<keyword evidence="3" id="KW-1185">Reference proteome</keyword>
<accession>A0A2S6GJD3</accession>
<proteinExistence type="predicted"/>
<evidence type="ECO:0008006" key="4">
    <source>
        <dbReference type="Google" id="ProtNLM"/>
    </source>
</evidence>
<feature type="region of interest" description="Disordered" evidence="1">
    <location>
        <begin position="109"/>
        <end position="149"/>
    </location>
</feature>
<feature type="region of interest" description="Disordered" evidence="1">
    <location>
        <begin position="253"/>
        <end position="290"/>
    </location>
</feature>
<protein>
    <recommendedName>
        <fullName evidence="4">Excalibur calcium-binding domain-containing protein</fullName>
    </recommendedName>
</protein>
<sequence length="343" mass="35380">MPDLTMLVAEVAVTVTGEEHHQPALRRYDVAPGRQRRVRVELAWSVIQAGKRRGERAIEVRLDGSRVGGLTAAMSRRYGPLIDEITARGGVPGCRAVIQREDARGLQISLRLPRRSDDERPSPQVPPVGGAGSAPTSRLHPPAEPAVAGEPTRVVPVEPAVVPIEVAAAPKRSKRPLGIAAAVVGAVFVIAVATNNDDAKNTAAETTRTPATTTTTTTTTTTSTTTTTTTTTATVAPAAPLLTTELPAAPTTVAPAQPAQKPATKTTQPAPHTTTRPPAPKPVTTTTAASTCNPNYSGCVPIASDVDCAGGSGNGPAYVSGPIRVIGSDVYGLDNDKDGIACE</sequence>
<organism evidence="2 3">
    <name type="scientific">Actinokineospora auranticolor</name>
    <dbReference type="NCBI Taxonomy" id="155976"/>
    <lineage>
        <taxon>Bacteria</taxon>
        <taxon>Bacillati</taxon>
        <taxon>Actinomycetota</taxon>
        <taxon>Actinomycetes</taxon>
        <taxon>Pseudonocardiales</taxon>
        <taxon>Pseudonocardiaceae</taxon>
        <taxon>Actinokineospora</taxon>
    </lineage>
</organism>
<evidence type="ECO:0000313" key="2">
    <source>
        <dbReference type="EMBL" id="PPK65310.1"/>
    </source>
</evidence>
<name>A0A2S6GJD3_9PSEU</name>
<evidence type="ECO:0000313" key="3">
    <source>
        <dbReference type="Proteomes" id="UP000239203"/>
    </source>
</evidence>
<dbReference type="EMBL" id="PTIX01000015">
    <property type="protein sequence ID" value="PPK65310.1"/>
    <property type="molecule type" value="Genomic_DNA"/>
</dbReference>
<reference evidence="2 3" key="1">
    <citation type="submission" date="2018-02" db="EMBL/GenBank/DDBJ databases">
        <title>Genomic Encyclopedia of Archaeal and Bacterial Type Strains, Phase II (KMG-II): from individual species to whole genera.</title>
        <authorList>
            <person name="Goeker M."/>
        </authorList>
    </citation>
    <scope>NUCLEOTIDE SEQUENCE [LARGE SCALE GENOMIC DNA]</scope>
    <source>
        <strain evidence="2 3">YU 961-1</strain>
    </source>
</reference>
<dbReference type="AlphaFoldDB" id="A0A2S6GJD3"/>
<feature type="region of interest" description="Disordered" evidence="1">
    <location>
        <begin position="200"/>
        <end position="229"/>
    </location>
</feature>
<comment type="caution">
    <text evidence="2">The sequence shown here is derived from an EMBL/GenBank/DDBJ whole genome shotgun (WGS) entry which is preliminary data.</text>
</comment>
<dbReference type="RefSeq" id="WP_219824097.1">
    <property type="nucleotide sequence ID" value="NZ_CP154825.1"/>
</dbReference>
<dbReference type="Proteomes" id="UP000239203">
    <property type="component" value="Unassembled WGS sequence"/>
</dbReference>